<dbReference type="RefSeq" id="WP_341581017.1">
    <property type="nucleotide sequence ID" value="NZ_CP101118.1"/>
</dbReference>
<organism evidence="3 4">
    <name type="scientific">Marinobacter metalliresistant</name>
    <dbReference type="NCBI Taxonomy" id="2961995"/>
    <lineage>
        <taxon>Bacteria</taxon>
        <taxon>Pseudomonadati</taxon>
        <taxon>Pseudomonadota</taxon>
        <taxon>Gammaproteobacteria</taxon>
        <taxon>Pseudomonadales</taxon>
        <taxon>Marinobacteraceae</taxon>
        <taxon>Marinobacter</taxon>
    </lineage>
</organism>
<dbReference type="PANTHER" id="PTHR12192:SF2">
    <property type="entry name" value="GLUTATHIONE-SPECIFIC GAMMA-GLUTAMYLCYCLOTRANSFERASE 2"/>
    <property type="match status" value="1"/>
</dbReference>
<name>A0ABZ2VY57_9GAMM</name>
<accession>A0ABZ2VY57</accession>
<reference evidence="3 4" key="1">
    <citation type="submission" date="2022-07" db="EMBL/GenBank/DDBJ databases">
        <title>A copper resistant bacterium isolated from sediment samples of deep sea hydrothermal areas.</title>
        <authorList>
            <person name="Zeng X."/>
        </authorList>
    </citation>
    <scope>NUCLEOTIDE SEQUENCE [LARGE SCALE GENOMIC DNA]</scope>
    <source>
        <strain evidence="4">CuT 6</strain>
    </source>
</reference>
<evidence type="ECO:0000256" key="2">
    <source>
        <dbReference type="ARBA" id="ARBA00023239"/>
    </source>
</evidence>
<dbReference type="InterPro" id="IPR036568">
    <property type="entry name" value="GGCT-like_sf"/>
</dbReference>
<dbReference type="EMBL" id="CP101118">
    <property type="protein sequence ID" value="WZF87409.1"/>
    <property type="molecule type" value="Genomic_DNA"/>
</dbReference>
<dbReference type="Gene3D" id="3.10.490.10">
    <property type="entry name" value="Gamma-glutamyl cyclotransferase-like"/>
    <property type="match status" value="1"/>
</dbReference>
<evidence type="ECO:0000313" key="4">
    <source>
        <dbReference type="Proteomes" id="UP001475781"/>
    </source>
</evidence>
<keyword evidence="2" id="KW-0456">Lyase</keyword>
<dbReference type="EC" id="4.3.2.7" evidence="1"/>
<sequence length="202" mass="22457">MSANTIEHNRNRYNFSGVESIWLFGYGSLIYKVDFPFLERRPASIRGWDRRFWQGSHDHRGTPEAPGRVVTLVEKPGAVCKGMAFRVSPNVFEHLDVREKNGYLRFSTTLTFEDGSHAGGLVYIATEDNEAFLGHAPEADIARQIATATGPSGPNAEYLLRLAESLRALGADCPHTFAIESHLRSSARGADWPDHSRHSCAD</sequence>
<dbReference type="InterPro" id="IPR006840">
    <property type="entry name" value="ChaC"/>
</dbReference>
<dbReference type="PANTHER" id="PTHR12192">
    <property type="entry name" value="CATION TRANSPORT PROTEIN CHAC-RELATED"/>
    <property type="match status" value="1"/>
</dbReference>
<keyword evidence="4" id="KW-1185">Reference proteome</keyword>
<dbReference type="Pfam" id="PF04752">
    <property type="entry name" value="ChaC"/>
    <property type="match status" value="1"/>
</dbReference>
<evidence type="ECO:0000256" key="1">
    <source>
        <dbReference type="ARBA" id="ARBA00012344"/>
    </source>
</evidence>
<dbReference type="SUPFAM" id="SSF110857">
    <property type="entry name" value="Gamma-glutamyl cyclotransferase-like"/>
    <property type="match status" value="1"/>
</dbReference>
<dbReference type="CDD" id="cd06661">
    <property type="entry name" value="GGCT_like"/>
    <property type="match status" value="1"/>
</dbReference>
<proteinExistence type="predicted"/>
<gene>
    <name evidence="3" type="ORF">NLK58_13770</name>
</gene>
<dbReference type="Proteomes" id="UP001475781">
    <property type="component" value="Chromosome"/>
</dbReference>
<dbReference type="InterPro" id="IPR013024">
    <property type="entry name" value="GGCT-like"/>
</dbReference>
<evidence type="ECO:0000313" key="3">
    <source>
        <dbReference type="EMBL" id="WZF87409.1"/>
    </source>
</evidence>
<protein>
    <recommendedName>
        <fullName evidence="1">glutathione-specific gamma-glutamylcyclotransferase</fullName>
        <ecNumber evidence="1">4.3.2.7</ecNumber>
    </recommendedName>
</protein>